<keyword evidence="5" id="KW-0067">ATP-binding</keyword>
<evidence type="ECO:0000256" key="2">
    <source>
        <dbReference type="SAM" id="MobiDB-lite"/>
    </source>
</evidence>
<feature type="region of interest" description="Disordered" evidence="2">
    <location>
        <begin position="1"/>
        <end position="80"/>
    </location>
</feature>
<dbReference type="PROSITE" id="PS51194">
    <property type="entry name" value="HELICASE_CTER"/>
    <property type="match status" value="1"/>
</dbReference>
<accession>A0A443J7C4</accession>
<dbReference type="GO" id="GO:0006281">
    <property type="term" value="P:DNA repair"/>
    <property type="evidence" value="ECO:0007669"/>
    <property type="project" value="TreeGrafter"/>
</dbReference>
<dbReference type="PANTHER" id="PTHR45766:SF6">
    <property type="entry name" value="SWI_SNF-RELATED MATRIX-ASSOCIATED ACTIN-DEPENDENT REGULATOR OF CHROMATIN SUBFAMILY A-LIKE PROTEIN 1"/>
    <property type="match status" value="1"/>
</dbReference>
<reference evidence="5 6" key="1">
    <citation type="submission" date="2019-01" db="EMBL/GenBank/DDBJ databases">
        <title>Sinorhodobacter populi sp. nov. isolated from the symptomatic bark tissue of Populus euramericana canker.</title>
        <authorList>
            <person name="Xu G."/>
        </authorList>
    </citation>
    <scope>NUCLEOTIDE SEQUENCE [LARGE SCALE GENOMIC DNA]</scope>
    <source>
        <strain evidence="5 6">SK2B-1</strain>
    </source>
</reference>
<dbReference type="SMART" id="SM00490">
    <property type="entry name" value="HELICc"/>
    <property type="match status" value="1"/>
</dbReference>
<keyword evidence="5" id="KW-0347">Helicase</keyword>
<dbReference type="SMART" id="SM00487">
    <property type="entry name" value="DEXDc"/>
    <property type="match status" value="1"/>
</dbReference>
<organism evidence="5 6">
    <name type="scientific">Paenirhodobacter populi</name>
    <dbReference type="NCBI Taxonomy" id="2306993"/>
    <lineage>
        <taxon>Bacteria</taxon>
        <taxon>Pseudomonadati</taxon>
        <taxon>Pseudomonadota</taxon>
        <taxon>Alphaproteobacteria</taxon>
        <taxon>Rhodobacterales</taxon>
        <taxon>Rhodobacter group</taxon>
        <taxon>Paenirhodobacter</taxon>
    </lineage>
</organism>
<dbReference type="Gene3D" id="3.40.50.300">
    <property type="entry name" value="P-loop containing nucleotide triphosphate hydrolases"/>
    <property type="match status" value="2"/>
</dbReference>
<dbReference type="Pfam" id="PF00271">
    <property type="entry name" value="Helicase_C"/>
    <property type="match status" value="1"/>
</dbReference>
<sequence length="610" mass="67479">MGKEPTECLPESFPHAPGSWRFSATGSISTTSGSASSARASKRQQRRRCSSGSIRRLRRTGSRARTRRRDGEWPGCSASLKRAMPPSPRWQGCNHHALFCTSVLGRTSDRTSSRRRRGMVGRSCGPSLRKVFPEQFRPLESWKRRHGGRSMSMQDYHAFIASKGIAASSHGFAPQALPERLFTHQRTAVEFALGKGRAALFLDTGLGKSGCEAVFADEARRETNRPALILTPLAVARQMQRECEAFGVEARVIREDADVFPGVNIANYERLGKLDVTRFGAVVLDESSILKSFMGSTKCQLVEAFAQTPYRLAATATPAPNDHMELGTHSEFLGAMGPMEMLCRWFINDTSTASQEWRLKGHAVGDFWSWVSSWARAASLPSDLGGDDAGFILPPLVHQIHKVGVDIMDGAQDGMLFRIPDNSATAIHAEKQRTLVERVACAAEIANADTGYVIVWCERDDESAALTAAIPDAIELHGKLKPQEKEAVLEAFTLGERRVIVAKPKMAGFGLNWQHARTQVFASISHSYERYYQAIRRSWRFGQTEQVTAHIVIAETEHGIWRDIQRKAADHDKMKRAMSEAMRGAQITAHKRAYTRSADVTLPAFLGGIA</sequence>
<feature type="domain" description="Helicase C-terminal" evidence="4">
    <location>
        <begin position="440"/>
        <end position="601"/>
    </location>
</feature>
<dbReference type="Proteomes" id="UP000284476">
    <property type="component" value="Unassembled WGS sequence"/>
</dbReference>
<feature type="domain" description="Helicase ATP-binding" evidence="3">
    <location>
        <begin position="189"/>
        <end position="336"/>
    </location>
</feature>
<evidence type="ECO:0000313" key="5">
    <source>
        <dbReference type="EMBL" id="RWR16410.1"/>
    </source>
</evidence>
<gene>
    <name evidence="5" type="ORF">D2T30_21705</name>
</gene>
<dbReference type="GO" id="GO:0016787">
    <property type="term" value="F:hydrolase activity"/>
    <property type="evidence" value="ECO:0007669"/>
    <property type="project" value="UniProtKB-KW"/>
</dbReference>
<feature type="compositionally biased region" description="Low complexity" evidence="2">
    <location>
        <begin position="23"/>
        <end position="39"/>
    </location>
</feature>
<keyword evidence="5" id="KW-0547">Nucleotide-binding</keyword>
<evidence type="ECO:0000313" key="6">
    <source>
        <dbReference type="Proteomes" id="UP000284476"/>
    </source>
</evidence>
<dbReference type="PANTHER" id="PTHR45766">
    <property type="entry name" value="DNA ANNEALING HELICASE AND ENDONUCLEASE ZRANB3 FAMILY MEMBER"/>
    <property type="match status" value="1"/>
</dbReference>
<dbReference type="AlphaFoldDB" id="A0A443J7C4"/>
<proteinExistence type="predicted"/>
<protein>
    <submittedName>
        <fullName evidence="5">Helicase</fullName>
    </submittedName>
</protein>
<keyword evidence="1" id="KW-0378">Hydrolase</keyword>
<dbReference type="InterPro" id="IPR014001">
    <property type="entry name" value="Helicase_ATP-bd"/>
</dbReference>
<evidence type="ECO:0000259" key="3">
    <source>
        <dbReference type="PROSITE" id="PS51192"/>
    </source>
</evidence>
<dbReference type="GO" id="GO:0031297">
    <property type="term" value="P:replication fork processing"/>
    <property type="evidence" value="ECO:0007669"/>
    <property type="project" value="TreeGrafter"/>
</dbReference>
<dbReference type="EMBL" id="SAUZ01000044">
    <property type="protein sequence ID" value="RWR16410.1"/>
    <property type="molecule type" value="Genomic_DNA"/>
</dbReference>
<dbReference type="SUPFAM" id="SSF52540">
    <property type="entry name" value="P-loop containing nucleoside triphosphate hydrolases"/>
    <property type="match status" value="2"/>
</dbReference>
<evidence type="ECO:0000256" key="1">
    <source>
        <dbReference type="ARBA" id="ARBA00022801"/>
    </source>
</evidence>
<comment type="caution">
    <text evidence="5">The sequence shown here is derived from an EMBL/GenBank/DDBJ whole genome shotgun (WGS) entry which is preliminary data.</text>
</comment>
<dbReference type="PROSITE" id="PS51192">
    <property type="entry name" value="HELICASE_ATP_BIND_1"/>
    <property type="match status" value="1"/>
</dbReference>
<dbReference type="GO" id="GO:0004386">
    <property type="term" value="F:helicase activity"/>
    <property type="evidence" value="ECO:0007669"/>
    <property type="project" value="UniProtKB-KW"/>
</dbReference>
<dbReference type="InterPro" id="IPR001650">
    <property type="entry name" value="Helicase_C-like"/>
</dbReference>
<dbReference type="InterPro" id="IPR027417">
    <property type="entry name" value="P-loop_NTPase"/>
</dbReference>
<feature type="compositionally biased region" description="Basic residues" evidence="2">
    <location>
        <begin position="40"/>
        <end position="68"/>
    </location>
</feature>
<evidence type="ECO:0000259" key="4">
    <source>
        <dbReference type="PROSITE" id="PS51194"/>
    </source>
</evidence>
<name>A0A443J7C4_9RHOB</name>